<evidence type="ECO:0000256" key="1">
    <source>
        <dbReference type="ARBA" id="ARBA00004173"/>
    </source>
</evidence>
<dbReference type="GO" id="GO:0005739">
    <property type="term" value="C:mitochondrion"/>
    <property type="evidence" value="ECO:0007669"/>
    <property type="project" value="UniProtKB-SubCell"/>
</dbReference>
<name>A0A8E2AWB4_9APHY</name>
<proteinExistence type="inferred from homology"/>
<dbReference type="PANTHER" id="PTHR36091:SF1">
    <property type="entry name" value="ALTERED INHERITANCE OF MITOCHONDRIA PROTEIN 9, MITOCHONDRIAL"/>
    <property type="match status" value="1"/>
</dbReference>
<evidence type="ECO:0000256" key="4">
    <source>
        <dbReference type="ARBA" id="ARBA00022946"/>
    </source>
</evidence>
<evidence type="ECO:0000313" key="8">
    <source>
        <dbReference type="Proteomes" id="UP000250043"/>
    </source>
</evidence>
<evidence type="ECO:0000256" key="6">
    <source>
        <dbReference type="ARBA" id="ARBA00031849"/>
    </source>
</evidence>
<protein>
    <recommendedName>
        <fullName evidence="3">Altered inheritance of mitochondria protein 9, mitochondrial</fullName>
    </recommendedName>
    <alternativeName>
        <fullName evidence="6">Found in mitochondrial proteome protein 29</fullName>
    </alternativeName>
</protein>
<dbReference type="AlphaFoldDB" id="A0A8E2AWB4"/>
<keyword evidence="8" id="KW-1185">Reference proteome</keyword>
<dbReference type="InterPro" id="IPR051035">
    <property type="entry name" value="Mito_inheritance_9"/>
</dbReference>
<feature type="non-terminal residue" evidence="7">
    <location>
        <position position="488"/>
    </location>
</feature>
<accession>A0A8E2AWB4</accession>
<feature type="non-terminal residue" evidence="7">
    <location>
        <position position="1"/>
    </location>
</feature>
<evidence type="ECO:0000256" key="2">
    <source>
        <dbReference type="ARBA" id="ARBA00005543"/>
    </source>
</evidence>
<evidence type="ECO:0000313" key="7">
    <source>
        <dbReference type="EMBL" id="OCH86595.1"/>
    </source>
</evidence>
<reference evidence="7 8" key="1">
    <citation type="submission" date="2016-07" db="EMBL/GenBank/DDBJ databases">
        <title>Draft genome of the white-rot fungus Obba rivulosa 3A-2.</title>
        <authorList>
            <consortium name="DOE Joint Genome Institute"/>
            <person name="Miettinen O."/>
            <person name="Riley R."/>
            <person name="Acob R."/>
            <person name="Barry K."/>
            <person name="Cullen D."/>
            <person name="De Vries R."/>
            <person name="Hainaut M."/>
            <person name="Hatakka A."/>
            <person name="Henrissat B."/>
            <person name="Hilden K."/>
            <person name="Kuo R."/>
            <person name="Labutti K."/>
            <person name="Lipzen A."/>
            <person name="Makela M.R."/>
            <person name="Sandor L."/>
            <person name="Spatafora J.W."/>
            <person name="Grigoriev I.V."/>
            <person name="Hibbett D.S."/>
        </authorList>
    </citation>
    <scope>NUCLEOTIDE SEQUENCE [LARGE SCALE GENOMIC DNA]</scope>
    <source>
        <strain evidence="7 8">3A-2</strain>
    </source>
</reference>
<dbReference type="SUPFAM" id="SSF56112">
    <property type="entry name" value="Protein kinase-like (PK-like)"/>
    <property type="match status" value="1"/>
</dbReference>
<dbReference type="EMBL" id="KV722520">
    <property type="protein sequence ID" value="OCH86595.1"/>
    <property type="molecule type" value="Genomic_DNA"/>
</dbReference>
<keyword evidence="4" id="KW-0809">Transit peptide</keyword>
<comment type="similarity">
    <text evidence="2">Belongs to the AIM9 family.</text>
</comment>
<dbReference type="Proteomes" id="UP000250043">
    <property type="component" value="Unassembled WGS sequence"/>
</dbReference>
<dbReference type="InterPro" id="IPR011009">
    <property type="entry name" value="Kinase-like_dom_sf"/>
</dbReference>
<dbReference type="OrthoDB" id="2785096at2759"/>
<evidence type="ECO:0000256" key="3">
    <source>
        <dbReference type="ARBA" id="ARBA00016197"/>
    </source>
</evidence>
<gene>
    <name evidence="7" type="ORF">OBBRIDRAFT_714168</name>
</gene>
<keyword evidence="5" id="KW-0496">Mitochondrion</keyword>
<dbReference type="PANTHER" id="PTHR36091">
    <property type="entry name" value="ALTERED INHERITANCE OF MITOCHONDRIA PROTEIN 9, MITOCHONDRIAL"/>
    <property type="match status" value="1"/>
</dbReference>
<sequence length="488" mass="54394">LFAYTAGRWLCNEEKQLSLRRTPFNVDALEDIVCRSVAAQRCMGWEKIGEGSFNKVFLLRFDNGREVVVRIPCPFLGNVERTTASEVATMEYVRERWASNQGMPKPPKVVITWNSTYNNPAGTPYIILEYAQGVPLLSRWYQIEGKVAGAALTSLVMLETILLHQPFSQYGSLYFADDVHGELRDRPLYPSVVPYSSSAPVQSTALKYRIGPTVNREWYRGPYSTVDADRGPWPDMQTVIQSAANFQLQAIARGIDFDSPHIKSKPSDILELRRLLEMCIKVASLIVPDNPAITMPVLNHPDLTLSNLIVPAEGDASVVNAIDWQCATVSPLCTQGGLPSFVTYSQARIPIPTDGSMPPWPDNFDSMPPEEQDLIRVHHRLACRHRIYSLIMHETSEDRTEAWALPHYEALANLAPYATRCIADGPLGLRALLVELQDKWDAIAECASAAASCACPVDFTPDELAAHAMEARAQAEYEENVNRLCSEI</sequence>
<organism evidence="7 8">
    <name type="scientific">Obba rivulosa</name>
    <dbReference type="NCBI Taxonomy" id="1052685"/>
    <lineage>
        <taxon>Eukaryota</taxon>
        <taxon>Fungi</taxon>
        <taxon>Dikarya</taxon>
        <taxon>Basidiomycota</taxon>
        <taxon>Agaricomycotina</taxon>
        <taxon>Agaricomycetes</taxon>
        <taxon>Polyporales</taxon>
        <taxon>Gelatoporiaceae</taxon>
        <taxon>Obba</taxon>
    </lineage>
</organism>
<comment type="subcellular location">
    <subcellularLocation>
        <location evidence="1">Mitochondrion</location>
    </subcellularLocation>
</comment>
<evidence type="ECO:0000256" key="5">
    <source>
        <dbReference type="ARBA" id="ARBA00023128"/>
    </source>
</evidence>